<evidence type="ECO:0000313" key="2">
    <source>
        <dbReference type="Proteomes" id="UP000199029"/>
    </source>
</evidence>
<dbReference type="EMBL" id="FOXS01000004">
    <property type="protein sequence ID" value="SFQ58238.1"/>
    <property type="molecule type" value="Genomic_DNA"/>
</dbReference>
<dbReference type="AlphaFoldDB" id="A0A1I5ZP53"/>
<gene>
    <name evidence="1" type="ORF">SAMN04515668_3084</name>
</gene>
<accession>A0A1I5ZP53</accession>
<protein>
    <submittedName>
        <fullName evidence="1">Uncharacterized protein</fullName>
    </submittedName>
</protein>
<name>A0A1I5ZP53_HYMAR</name>
<proteinExistence type="predicted"/>
<evidence type="ECO:0000313" key="1">
    <source>
        <dbReference type="EMBL" id="SFQ58238.1"/>
    </source>
</evidence>
<organism evidence="1 2">
    <name type="scientific">Hymenobacter arizonensis</name>
    <name type="common">Siccationidurans arizonensis</name>
    <dbReference type="NCBI Taxonomy" id="1227077"/>
    <lineage>
        <taxon>Bacteria</taxon>
        <taxon>Pseudomonadati</taxon>
        <taxon>Bacteroidota</taxon>
        <taxon>Cytophagia</taxon>
        <taxon>Cytophagales</taxon>
        <taxon>Hymenobacteraceae</taxon>
        <taxon>Hymenobacter</taxon>
    </lineage>
</organism>
<dbReference type="Proteomes" id="UP000199029">
    <property type="component" value="Unassembled WGS sequence"/>
</dbReference>
<reference evidence="2" key="1">
    <citation type="submission" date="2016-10" db="EMBL/GenBank/DDBJ databases">
        <authorList>
            <person name="Varghese N."/>
            <person name="Submissions S."/>
        </authorList>
    </citation>
    <scope>NUCLEOTIDE SEQUENCE [LARGE SCALE GENOMIC DNA]</scope>
    <source>
        <strain evidence="2">OR362-8,ATCC BAA-1266,JCM 13504</strain>
    </source>
</reference>
<sequence length="56" mass="6440">MMLVLFGLNNVMTTLFRLKRTDVALKQKAAWGIGRLFDNKAEWVSITREITGNQNK</sequence>
<keyword evidence="2" id="KW-1185">Reference proteome</keyword>